<gene>
    <name evidence="3" type="ORF">ISM_12435</name>
</gene>
<dbReference type="RefSeq" id="WP_009814496.1">
    <property type="nucleotide sequence ID" value="NZ_CH724156.1"/>
</dbReference>
<evidence type="ECO:0000313" key="3">
    <source>
        <dbReference type="EMBL" id="EAP75671.1"/>
    </source>
</evidence>
<dbReference type="PROSITE" id="PS50206">
    <property type="entry name" value="RHODANESE_3"/>
    <property type="match status" value="1"/>
</dbReference>
<dbReference type="EMBL" id="AALY01000002">
    <property type="protein sequence ID" value="EAP75671.1"/>
    <property type="molecule type" value="Genomic_DNA"/>
</dbReference>
<dbReference type="Gene3D" id="3.40.250.10">
    <property type="entry name" value="Rhodanese-like domain"/>
    <property type="match status" value="1"/>
</dbReference>
<evidence type="ECO:0000313" key="4">
    <source>
        <dbReference type="Proteomes" id="UP000005954"/>
    </source>
</evidence>
<keyword evidence="4" id="KW-1185">Reference proteome</keyword>
<sequence length="285" mass="31220">MPAPNELTPAQLSRLIGTPDCPRLIDLTLDEDFAQDPYLIPGAERHSHRDLPALAQDLQGQRAVLICQKGAKLSQGAAAWLAGDGIDAMYLQGGNLGWRDTPGTIRLTAAARPPLHDGATLWVTRHRPKIDRIACPWLIRRFVDRRARFLFVAPDQVAEVASRFDATPFDIDGVPFSHRGEACSFDTMLDLFGLGSEPLRRLALVIRAADTNRHDLHPAAAGLLAISVGLSRQYRNDQDQLTAGLALYDALYRWARDGYDEAHDWPGTAPAQVPTPAPTKAGDRA</sequence>
<dbReference type="InterPro" id="IPR018634">
    <property type="entry name" value="ChrB_C"/>
</dbReference>
<dbReference type="OrthoDB" id="9784302at2"/>
<protein>
    <recommendedName>
        <fullName evidence="2">Rhodanese domain-containing protein</fullName>
    </recommendedName>
</protein>
<dbReference type="AlphaFoldDB" id="A3SMI1"/>
<reference evidence="3 4" key="1">
    <citation type="submission" date="2005-12" db="EMBL/GenBank/DDBJ databases">
        <authorList>
            <person name="Moran M.A."/>
            <person name="Ferriera S."/>
            <person name="Johnson J."/>
            <person name="Kravitz S."/>
            <person name="Halpern A."/>
            <person name="Remington K."/>
            <person name="Beeson K."/>
            <person name="Tran B."/>
            <person name="Rogers Y.-H."/>
            <person name="Friedman R."/>
            <person name="Venter J.C."/>
        </authorList>
    </citation>
    <scope>NUCLEOTIDE SEQUENCE [LARGE SCALE GENOMIC DNA]</scope>
    <source>
        <strain evidence="4">ATCC BAA-591 / DSM 15170 / ISM</strain>
    </source>
</reference>
<dbReference type="SUPFAM" id="SSF52821">
    <property type="entry name" value="Rhodanese/Cell cycle control phosphatase"/>
    <property type="match status" value="1"/>
</dbReference>
<dbReference type="HOGENOM" id="CLU_1030043_0_0_5"/>
<dbReference type="eggNOG" id="COG0607">
    <property type="taxonomic scope" value="Bacteria"/>
</dbReference>
<dbReference type="Pfam" id="PF09828">
    <property type="entry name" value="ChrB_C"/>
    <property type="match status" value="1"/>
</dbReference>
<comment type="caution">
    <text evidence="3">The sequence shown here is derived from an EMBL/GenBank/DDBJ whole genome shotgun (WGS) entry which is preliminary data.</text>
</comment>
<evidence type="ECO:0000259" key="2">
    <source>
        <dbReference type="PROSITE" id="PS50206"/>
    </source>
</evidence>
<dbReference type="InterPro" id="IPR001763">
    <property type="entry name" value="Rhodanese-like_dom"/>
</dbReference>
<dbReference type="eggNOG" id="COG4275">
    <property type="taxonomic scope" value="Bacteria"/>
</dbReference>
<feature type="region of interest" description="Disordered" evidence="1">
    <location>
        <begin position="265"/>
        <end position="285"/>
    </location>
</feature>
<feature type="domain" description="Rhodanese" evidence="2">
    <location>
        <begin position="40"/>
        <end position="107"/>
    </location>
</feature>
<proteinExistence type="predicted"/>
<dbReference type="Proteomes" id="UP000005954">
    <property type="component" value="Unassembled WGS sequence"/>
</dbReference>
<evidence type="ECO:0000256" key="1">
    <source>
        <dbReference type="SAM" id="MobiDB-lite"/>
    </source>
</evidence>
<accession>A3SMI1</accession>
<organism evidence="3 4">
    <name type="scientific">Roseovarius nubinhibens (strain ATCC BAA-591 / DSM 15170 / ISM)</name>
    <dbReference type="NCBI Taxonomy" id="89187"/>
    <lineage>
        <taxon>Bacteria</taxon>
        <taxon>Pseudomonadati</taxon>
        <taxon>Pseudomonadota</taxon>
        <taxon>Alphaproteobacteria</taxon>
        <taxon>Rhodobacterales</taxon>
        <taxon>Roseobacteraceae</taxon>
        <taxon>Roseovarius</taxon>
    </lineage>
</organism>
<dbReference type="InterPro" id="IPR036873">
    <property type="entry name" value="Rhodanese-like_dom_sf"/>
</dbReference>
<name>A3SMI1_ROSNI</name>
<dbReference type="STRING" id="89187.ISM_12435"/>